<feature type="transmembrane region" description="Helical" evidence="8">
    <location>
        <begin position="88"/>
        <end position="109"/>
    </location>
</feature>
<dbReference type="EC" id="2.4.-.-" evidence="10"/>
<dbReference type="RefSeq" id="WP_318650963.1">
    <property type="nucleotide sequence ID" value="NZ_CP137852.1"/>
</dbReference>
<feature type="transmembrane region" description="Helical" evidence="8">
    <location>
        <begin position="141"/>
        <end position="159"/>
    </location>
</feature>
<feature type="transmembrane region" description="Helical" evidence="8">
    <location>
        <begin position="290"/>
        <end position="310"/>
    </location>
</feature>
<feature type="transmembrane region" description="Helical" evidence="8">
    <location>
        <begin position="256"/>
        <end position="278"/>
    </location>
</feature>
<evidence type="ECO:0000256" key="8">
    <source>
        <dbReference type="SAM" id="Phobius"/>
    </source>
</evidence>
<evidence type="ECO:0000259" key="9">
    <source>
        <dbReference type="Pfam" id="PF13231"/>
    </source>
</evidence>
<evidence type="ECO:0000256" key="7">
    <source>
        <dbReference type="ARBA" id="ARBA00023136"/>
    </source>
</evidence>
<keyword evidence="3 10" id="KW-0328">Glycosyltransferase</keyword>
<keyword evidence="6 8" id="KW-1133">Transmembrane helix</keyword>
<evidence type="ECO:0000256" key="5">
    <source>
        <dbReference type="ARBA" id="ARBA00022692"/>
    </source>
</evidence>
<organism evidence="10 11">
    <name type="scientific">Sediminicoccus rosea</name>
    <dbReference type="NCBI Taxonomy" id="1225128"/>
    <lineage>
        <taxon>Bacteria</taxon>
        <taxon>Pseudomonadati</taxon>
        <taxon>Pseudomonadota</taxon>
        <taxon>Alphaproteobacteria</taxon>
        <taxon>Acetobacterales</taxon>
        <taxon>Roseomonadaceae</taxon>
        <taxon>Sediminicoccus</taxon>
    </lineage>
</organism>
<reference evidence="10 11" key="1">
    <citation type="submission" date="2023-11" db="EMBL/GenBank/DDBJ databases">
        <title>Arctic aerobic anoxygenic photoheterotroph Sediminicoccus rosea KRV36 adapts its photosynthesis to long days of polar summer.</title>
        <authorList>
            <person name="Tomasch J."/>
            <person name="Kopejtka K."/>
            <person name="Bily T."/>
            <person name="Gardiner A.T."/>
            <person name="Gardian Z."/>
            <person name="Shivaramu S."/>
            <person name="Koblizek M."/>
            <person name="Engelhardt F."/>
            <person name="Kaftan D."/>
        </authorList>
    </citation>
    <scope>NUCLEOTIDE SEQUENCE [LARGE SCALE GENOMIC DNA]</scope>
    <source>
        <strain evidence="10 11">R-30</strain>
    </source>
</reference>
<keyword evidence="7 8" id="KW-0472">Membrane</keyword>
<name>A0ABZ0PP68_9PROT</name>
<evidence type="ECO:0000256" key="4">
    <source>
        <dbReference type="ARBA" id="ARBA00022679"/>
    </source>
</evidence>
<evidence type="ECO:0000256" key="2">
    <source>
        <dbReference type="ARBA" id="ARBA00022475"/>
    </source>
</evidence>
<dbReference type="Proteomes" id="UP001305521">
    <property type="component" value="Chromosome"/>
</dbReference>
<feature type="transmembrane region" description="Helical" evidence="8">
    <location>
        <begin position="16"/>
        <end position="38"/>
    </location>
</feature>
<protein>
    <submittedName>
        <fullName evidence="10">Glycosyltransferase family 39 protein</fullName>
        <ecNumber evidence="10">2.4.-.-</ecNumber>
    </submittedName>
</protein>
<feature type="transmembrane region" description="Helical" evidence="8">
    <location>
        <begin position="58"/>
        <end position="81"/>
    </location>
</feature>
<evidence type="ECO:0000256" key="3">
    <source>
        <dbReference type="ARBA" id="ARBA00022676"/>
    </source>
</evidence>
<feature type="transmembrane region" description="Helical" evidence="8">
    <location>
        <begin position="316"/>
        <end position="335"/>
    </location>
</feature>
<dbReference type="InterPro" id="IPR038731">
    <property type="entry name" value="RgtA/B/C-like"/>
</dbReference>
<keyword evidence="11" id="KW-1185">Reference proteome</keyword>
<dbReference type="Pfam" id="PF13231">
    <property type="entry name" value="PMT_2"/>
    <property type="match status" value="1"/>
</dbReference>
<keyword evidence="5 8" id="KW-0812">Transmembrane</keyword>
<dbReference type="InterPro" id="IPR050297">
    <property type="entry name" value="LipidA_mod_glycosyltrf_83"/>
</dbReference>
<gene>
    <name evidence="10" type="ORF">R9Z33_09050</name>
</gene>
<evidence type="ECO:0000256" key="1">
    <source>
        <dbReference type="ARBA" id="ARBA00004651"/>
    </source>
</evidence>
<feature type="transmembrane region" description="Helical" evidence="8">
    <location>
        <begin position="203"/>
        <end position="228"/>
    </location>
</feature>
<feature type="domain" description="Glycosyltransferase RgtA/B/C/D-like" evidence="9">
    <location>
        <begin position="66"/>
        <end position="214"/>
    </location>
</feature>
<sequence length="498" mass="54658">MSAGLPAWLLRQRWPIALALLPVLVVAIRWASFLPSVIDWDESLYLLQAREWLRGNWPFSGVWDMHPLGAPAIIALFFLIFGESLETVRFLGAFCVTATGYALIALTRVAGAPRALGYAAAVLYAAHTLQMGGLASNTEILFAPFVVSTLALALAQGPLWPRLIGMGLLMGCALLVKQVVTPEGCLAFAIFAWPLLRARRWGMLFATAGAYAALCLMPTALVAGIYALRGEFDIWFESTVLAPLEYASGRIPLEQMFWRITLAALALRWLLALALPAFVFAPREPVLRRLMWLALLWLVVACLAVAGPGFFFPHYFLILVPPLALLAAIGAYSFAMHVGGVRARLALAALLGFAAVDMVATDLTPRLTRGFAMGTPDTPRRMAALMNDELQPGDTIFVPNYQPVVYFLTQARLPTRFPFPVHLTGGFANLAGVDTDAEVARILASRPRFIVLDRTEWFTMRPSAMSMLTEALEEGYELAASFAEERGSIELWRRVEAE</sequence>
<feature type="transmembrane region" description="Helical" evidence="8">
    <location>
        <begin position="179"/>
        <end position="196"/>
    </location>
</feature>
<comment type="subcellular location">
    <subcellularLocation>
        <location evidence="1">Cell membrane</location>
        <topology evidence="1">Multi-pass membrane protein</topology>
    </subcellularLocation>
</comment>
<keyword evidence="4 10" id="KW-0808">Transferase</keyword>
<dbReference type="GO" id="GO:0016757">
    <property type="term" value="F:glycosyltransferase activity"/>
    <property type="evidence" value="ECO:0007669"/>
    <property type="project" value="UniProtKB-KW"/>
</dbReference>
<keyword evidence="2" id="KW-1003">Cell membrane</keyword>
<dbReference type="EMBL" id="CP137852">
    <property type="protein sequence ID" value="WPB87006.1"/>
    <property type="molecule type" value="Genomic_DNA"/>
</dbReference>
<accession>A0ABZ0PP68</accession>
<dbReference type="PANTHER" id="PTHR33908">
    <property type="entry name" value="MANNOSYLTRANSFERASE YKCB-RELATED"/>
    <property type="match status" value="1"/>
</dbReference>
<evidence type="ECO:0000313" key="10">
    <source>
        <dbReference type="EMBL" id="WPB87006.1"/>
    </source>
</evidence>
<dbReference type="PANTHER" id="PTHR33908:SF11">
    <property type="entry name" value="MEMBRANE PROTEIN"/>
    <property type="match status" value="1"/>
</dbReference>
<proteinExistence type="predicted"/>
<evidence type="ECO:0000313" key="11">
    <source>
        <dbReference type="Proteomes" id="UP001305521"/>
    </source>
</evidence>
<evidence type="ECO:0000256" key="6">
    <source>
        <dbReference type="ARBA" id="ARBA00022989"/>
    </source>
</evidence>